<evidence type="ECO:0000259" key="11">
    <source>
        <dbReference type="PROSITE" id="PS51847"/>
    </source>
</evidence>
<comment type="subcellular location">
    <subcellularLocation>
        <location evidence="1">Endoplasmic reticulum membrane</location>
    </subcellularLocation>
</comment>
<dbReference type="GO" id="GO:1990456">
    <property type="term" value="P:mitochondrion-endoplasmic reticulum membrane tethering"/>
    <property type="evidence" value="ECO:0007669"/>
    <property type="project" value="TreeGrafter"/>
</dbReference>
<dbReference type="CDD" id="cd21675">
    <property type="entry name" value="SMP_TEX2"/>
    <property type="match status" value="1"/>
</dbReference>
<dbReference type="AlphaFoldDB" id="A0A9P6T724"/>
<comment type="caution">
    <text evidence="12">The sequence shown here is derived from an EMBL/GenBank/DDBJ whole genome shotgun (WGS) entry which is preliminary data.</text>
</comment>
<evidence type="ECO:0000256" key="7">
    <source>
        <dbReference type="ARBA" id="ARBA00023121"/>
    </source>
</evidence>
<evidence type="ECO:0000256" key="10">
    <source>
        <dbReference type="SAM" id="Phobius"/>
    </source>
</evidence>
<feature type="compositionally biased region" description="Low complexity" evidence="9">
    <location>
        <begin position="909"/>
        <end position="918"/>
    </location>
</feature>
<dbReference type="OrthoDB" id="26740at2759"/>
<dbReference type="Proteomes" id="UP000886653">
    <property type="component" value="Unassembled WGS sequence"/>
</dbReference>
<feature type="domain" description="SMP-LTD" evidence="11">
    <location>
        <begin position="273"/>
        <end position="464"/>
    </location>
</feature>
<evidence type="ECO:0000256" key="9">
    <source>
        <dbReference type="SAM" id="MobiDB-lite"/>
    </source>
</evidence>
<evidence type="ECO:0000256" key="2">
    <source>
        <dbReference type="ARBA" id="ARBA00022448"/>
    </source>
</evidence>
<feature type="compositionally biased region" description="Pro residues" evidence="9">
    <location>
        <begin position="738"/>
        <end position="758"/>
    </location>
</feature>
<dbReference type="GO" id="GO:0015914">
    <property type="term" value="P:phospholipid transport"/>
    <property type="evidence" value="ECO:0007669"/>
    <property type="project" value="TreeGrafter"/>
</dbReference>
<keyword evidence="4" id="KW-0256">Endoplasmic reticulum</keyword>
<gene>
    <name evidence="12" type="ORF">CROQUDRAFT_718316</name>
</gene>
<evidence type="ECO:0000313" key="13">
    <source>
        <dbReference type="Proteomes" id="UP000886653"/>
    </source>
</evidence>
<keyword evidence="7" id="KW-0446">Lipid-binding</keyword>
<dbReference type="GO" id="GO:0005789">
    <property type="term" value="C:endoplasmic reticulum membrane"/>
    <property type="evidence" value="ECO:0007669"/>
    <property type="project" value="UniProtKB-SubCell"/>
</dbReference>
<keyword evidence="8 10" id="KW-0472">Membrane</keyword>
<dbReference type="PANTHER" id="PTHR13466">
    <property type="entry name" value="TEX2 PROTEIN-RELATED"/>
    <property type="match status" value="1"/>
</dbReference>
<feature type="region of interest" description="Disordered" evidence="9">
    <location>
        <begin position="1045"/>
        <end position="1108"/>
    </location>
</feature>
<feature type="compositionally biased region" description="Polar residues" evidence="9">
    <location>
        <begin position="554"/>
        <end position="577"/>
    </location>
</feature>
<protein>
    <recommendedName>
        <fullName evidence="11">SMP-LTD domain-containing protein</fullName>
    </recommendedName>
</protein>
<evidence type="ECO:0000256" key="6">
    <source>
        <dbReference type="ARBA" id="ARBA00023055"/>
    </source>
</evidence>
<dbReference type="Pfam" id="PF10296">
    <property type="entry name" value="MMM1"/>
    <property type="match status" value="1"/>
</dbReference>
<keyword evidence="3 10" id="KW-0812">Transmembrane</keyword>
<accession>A0A9P6T724</accession>
<evidence type="ECO:0000256" key="5">
    <source>
        <dbReference type="ARBA" id="ARBA00022989"/>
    </source>
</evidence>
<feature type="transmembrane region" description="Helical" evidence="10">
    <location>
        <begin position="7"/>
        <end position="30"/>
    </location>
</feature>
<dbReference type="InterPro" id="IPR019411">
    <property type="entry name" value="MMM1_dom"/>
</dbReference>
<evidence type="ECO:0000256" key="3">
    <source>
        <dbReference type="ARBA" id="ARBA00022692"/>
    </source>
</evidence>
<evidence type="ECO:0000313" key="12">
    <source>
        <dbReference type="EMBL" id="KAG0141145.1"/>
    </source>
</evidence>
<feature type="compositionally biased region" description="Polar residues" evidence="9">
    <location>
        <begin position="1062"/>
        <end position="1075"/>
    </location>
</feature>
<dbReference type="PROSITE" id="PS51847">
    <property type="entry name" value="SMP"/>
    <property type="match status" value="1"/>
</dbReference>
<feature type="compositionally biased region" description="Polar residues" evidence="9">
    <location>
        <begin position="584"/>
        <end position="605"/>
    </location>
</feature>
<feature type="compositionally biased region" description="Polar residues" evidence="9">
    <location>
        <begin position="518"/>
        <end position="541"/>
    </location>
</feature>
<keyword evidence="6" id="KW-0445">Lipid transport</keyword>
<keyword evidence="2" id="KW-0813">Transport</keyword>
<dbReference type="InterPro" id="IPR031468">
    <property type="entry name" value="SMP_LBD"/>
</dbReference>
<feature type="compositionally biased region" description="Low complexity" evidence="9">
    <location>
        <begin position="759"/>
        <end position="783"/>
    </location>
</feature>
<feature type="region of interest" description="Disordered" evidence="9">
    <location>
        <begin position="861"/>
        <end position="923"/>
    </location>
</feature>
<dbReference type="EMBL" id="MU167400">
    <property type="protein sequence ID" value="KAG0141145.1"/>
    <property type="molecule type" value="Genomic_DNA"/>
</dbReference>
<proteinExistence type="predicted"/>
<feature type="compositionally biased region" description="Basic and acidic residues" evidence="9">
    <location>
        <begin position="882"/>
        <end position="893"/>
    </location>
</feature>
<sequence>MFYLLLFTYLLGAFTFLPILLILFGSFIYLSSPTANLKITRPSNLPIKDREVNDDTQQSEVLSNKESIDIGLPKLYRAGWLNVRQTYESTQTGDGTYMGMLTNSYRSFMDQRSKDPKRSRPKDQFYVVLNQNVLFLYEDEDQVDCAAAIEVTLYDILLYPDAGPDGELYVKRRAICLKPQGQSVLDEPVNKSLNENSLNNDNQTKPERQIAGRPLPWFIFTKDNSDKEDWYHMLVASSKLSSTNPKTTFAKDSSLFDSNDMAKLVEGIDQQPDPIPMRWLNAMLGRIFLSTYKTSSLENWIIDKIMAKLTRVKTPSFLSAIKVREVNVGSSTPFFSKPMLKELNVNGDASMEVHVNYQGEFRITIETVATINLSSRFKPYVVNLVLAVVLKELEGNLLLKIKKPPTNRLWFGFTTMPRLVLQLDPVVSTRQIKWAMVLKPIESRIREVVLESIVLPHLDDLAFFDTQPYTHRGGIWGDAGRKGDLANLDAPSSDEVGTEDETEKIRLGTSSHDEKTNIDSQQVSSGSAISTGRDQSTSPETLRQRGGPKFSANLEPSTDNLNPIVSEPTSLGYSSHSPDPKRNSWFSNSRNKPDTSSLSSSQASPRVNYKHDTSNVSADLDGEALAKLKEILSTRSESNRVVSSSSPNFASFHHDLRPVIPVTISPEAERSDPVNSAPLTKEPELESTLLEDSRNSTSLTSGPIPPEPLLHSDKIHPQPPPESSIDGLEESPAQPIRRLPPPPPPRTPAPPTNLPPPQRQTSSLTNRPSESSLSSSITTIGTSSTGSILNQLRTRAADKEALAASMTQAKDVVRKWGASWTSKRRTSQATSYTNGFNPIPIDKLAEVGPSMNSLVLNRTSEDTGDMDLHPTKNSDLFNQVNKTEEGNEIETRSSYRAHRAAKEKESSEEQSSSPINSSAILTHEPRLFDLRHKTSTSRLSVATSEDGSMKQRNRTIYTSNGQFIPAAPQSTTGLNISSAQLVLKSDDVEQGQTTESPPIQSSISIPAISTERSSYKPAPMMAIPGIKDSSHRFALGSDSILNTSQDVSVESSAEIKPESDNELGTSPSINDSVNQKKLGVVSETSSSLIEEDPLTQASAKSVDQAWGL</sequence>
<feature type="compositionally biased region" description="Low complexity" evidence="9">
    <location>
        <begin position="633"/>
        <end position="646"/>
    </location>
</feature>
<dbReference type="PANTHER" id="PTHR13466:SF19">
    <property type="entry name" value="NUCLEUS-VACUOLE JUNCTION PROTEIN 2"/>
    <property type="match status" value="1"/>
</dbReference>
<evidence type="ECO:0000256" key="1">
    <source>
        <dbReference type="ARBA" id="ARBA00004586"/>
    </source>
</evidence>
<keyword evidence="13" id="KW-1185">Reference proteome</keyword>
<keyword evidence="5 10" id="KW-1133">Transmembrane helix</keyword>
<evidence type="ECO:0000256" key="4">
    <source>
        <dbReference type="ARBA" id="ARBA00022824"/>
    </source>
</evidence>
<name>A0A9P6T724_9BASI</name>
<evidence type="ECO:0000256" key="8">
    <source>
        <dbReference type="ARBA" id="ARBA00023136"/>
    </source>
</evidence>
<dbReference type="GO" id="GO:0032865">
    <property type="term" value="C:ERMES complex"/>
    <property type="evidence" value="ECO:0007669"/>
    <property type="project" value="TreeGrafter"/>
</dbReference>
<organism evidence="12 13">
    <name type="scientific">Cronartium quercuum f. sp. fusiforme G11</name>
    <dbReference type="NCBI Taxonomy" id="708437"/>
    <lineage>
        <taxon>Eukaryota</taxon>
        <taxon>Fungi</taxon>
        <taxon>Dikarya</taxon>
        <taxon>Basidiomycota</taxon>
        <taxon>Pucciniomycotina</taxon>
        <taxon>Pucciniomycetes</taxon>
        <taxon>Pucciniales</taxon>
        <taxon>Coleosporiaceae</taxon>
        <taxon>Cronartium</taxon>
    </lineage>
</organism>
<feature type="region of interest" description="Disordered" evidence="9">
    <location>
        <begin position="486"/>
        <end position="783"/>
    </location>
</feature>
<feature type="compositionally biased region" description="Basic and acidic residues" evidence="9">
    <location>
        <begin position="503"/>
        <end position="517"/>
    </location>
</feature>
<dbReference type="GO" id="GO:0008289">
    <property type="term" value="F:lipid binding"/>
    <property type="evidence" value="ECO:0007669"/>
    <property type="project" value="UniProtKB-KW"/>
</dbReference>
<reference evidence="12" key="1">
    <citation type="submission" date="2013-11" db="EMBL/GenBank/DDBJ databases">
        <title>Genome sequence of the fusiform rust pathogen reveals effectors for host alternation and coevolution with pine.</title>
        <authorList>
            <consortium name="DOE Joint Genome Institute"/>
            <person name="Smith K."/>
            <person name="Pendleton A."/>
            <person name="Kubisiak T."/>
            <person name="Anderson C."/>
            <person name="Salamov A."/>
            <person name="Aerts A."/>
            <person name="Riley R."/>
            <person name="Clum A."/>
            <person name="Lindquist E."/>
            <person name="Ence D."/>
            <person name="Campbell M."/>
            <person name="Kronenberg Z."/>
            <person name="Feau N."/>
            <person name="Dhillon B."/>
            <person name="Hamelin R."/>
            <person name="Burleigh J."/>
            <person name="Smith J."/>
            <person name="Yandell M."/>
            <person name="Nelson C."/>
            <person name="Grigoriev I."/>
            <person name="Davis J."/>
        </authorList>
    </citation>
    <scope>NUCLEOTIDE SEQUENCE</scope>
    <source>
        <strain evidence="12">G11</strain>
    </source>
</reference>